<dbReference type="EMBL" id="LBXN01000101">
    <property type="protein sequence ID" value="KKR30331.1"/>
    <property type="molecule type" value="Genomic_DNA"/>
</dbReference>
<dbReference type="InterPro" id="IPR043993">
    <property type="entry name" value="T4SS_pilin"/>
</dbReference>
<sequence>MKKMNHKKRLKNILPLLTSFFIFCVLFAVTLAVEPKTNLGELIPCEGNACGICDIFKLISNVVNFATFKLASPIAGIIMAYGGIKMIISGGNESERSKGVNALQSAVYGILITFGAWVIVNSIIGGLSGNSLSSSWYHFPGCEK</sequence>
<dbReference type="Pfam" id="PF18895">
    <property type="entry name" value="T4SS_pilin"/>
    <property type="match status" value="1"/>
</dbReference>
<proteinExistence type="predicted"/>
<reference evidence="2 3" key="1">
    <citation type="journal article" date="2015" name="Nature">
        <title>rRNA introns, odd ribosomes, and small enigmatic genomes across a large radiation of phyla.</title>
        <authorList>
            <person name="Brown C.T."/>
            <person name="Hug L.A."/>
            <person name="Thomas B.C."/>
            <person name="Sharon I."/>
            <person name="Castelle C.J."/>
            <person name="Singh A."/>
            <person name="Wilkins M.J."/>
            <person name="Williams K.H."/>
            <person name="Banfield J.F."/>
        </authorList>
    </citation>
    <scope>NUCLEOTIDE SEQUENCE [LARGE SCALE GENOMIC DNA]</scope>
</reference>
<gene>
    <name evidence="2" type="ORF">UT63_C0101G0002</name>
</gene>
<accession>A0A0G0PZ03</accession>
<name>A0A0G0PZ03_9BACT</name>
<dbReference type="AlphaFoldDB" id="A0A0G0PZ03"/>
<evidence type="ECO:0000313" key="2">
    <source>
        <dbReference type="EMBL" id="KKR30331.1"/>
    </source>
</evidence>
<feature type="transmembrane region" description="Helical" evidence="1">
    <location>
        <begin position="105"/>
        <end position="127"/>
    </location>
</feature>
<dbReference type="Proteomes" id="UP000034539">
    <property type="component" value="Unassembled WGS sequence"/>
</dbReference>
<protein>
    <submittedName>
        <fullName evidence="2">Uncharacterized protein</fullName>
    </submittedName>
</protein>
<feature type="transmembrane region" description="Helical" evidence="1">
    <location>
        <begin position="66"/>
        <end position="84"/>
    </location>
</feature>
<keyword evidence="1" id="KW-0812">Transmembrane</keyword>
<evidence type="ECO:0000256" key="1">
    <source>
        <dbReference type="SAM" id="Phobius"/>
    </source>
</evidence>
<keyword evidence="1" id="KW-1133">Transmembrane helix</keyword>
<comment type="caution">
    <text evidence="2">The sequence shown here is derived from an EMBL/GenBank/DDBJ whole genome shotgun (WGS) entry which is preliminary data.</text>
</comment>
<keyword evidence="1" id="KW-0472">Membrane</keyword>
<organism evidence="2 3">
    <name type="scientific">Candidatus Gottesmanbacteria bacterium GW2011_GWC2_39_8</name>
    <dbReference type="NCBI Taxonomy" id="1618450"/>
    <lineage>
        <taxon>Bacteria</taxon>
        <taxon>Candidatus Gottesmaniibacteriota</taxon>
    </lineage>
</organism>
<evidence type="ECO:0000313" key="3">
    <source>
        <dbReference type="Proteomes" id="UP000034539"/>
    </source>
</evidence>